<evidence type="ECO:0000313" key="8">
    <source>
        <dbReference type="Proteomes" id="UP001222325"/>
    </source>
</evidence>
<dbReference type="PROSITE" id="PS50102">
    <property type="entry name" value="RRM"/>
    <property type="match status" value="1"/>
</dbReference>
<feature type="compositionally biased region" description="Polar residues" evidence="5">
    <location>
        <begin position="191"/>
        <end position="203"/>
    </location>
</feature>
<dbReference type="InterPro" id="IPR052462">
    <property type="entry name" value="SLIRP/GR-RBP-like"/>
</dbReference>
<comment type="caution">
    <text evidence="7">The sequence shown here is derived from an EMBL/GenBank/DDBJ whole genome shotgun (WGS) entry which is preliminary data.</text>
</comment>
<dbReference type="InterPro" id="IPR000504">
    <property type="entry name" value="RRM_dom"/>
</dbReference>
<evidence type="ECO:0000256" key="2">
    <source>
        <dbReference type="ARBA" id="ARBA00022884"/>
    </source>
</evidence>
<evidence type="ECO:0000313" key="7">
    <source>
        <dbReference type="EMBL" id="KAJ7100270.1"/>
    </source>
</evidence>
<name>A0AAD6XW78_9AGAR</name>
<dbReference type="InterPro" id="IPR039157">
    <property type="entry name" value="RBM18_RRM"/>
</dbReference>
<dbReference type="Proteomes" id="UP001222325">
    <property type="component" value="Unassembled WGS sequence"/>
</dbReference>
<dbReference type="PANTHER" id="PTHR48027">
    <property type="entry name" value="HETEROGENEOUS NUCLEAR RIBONUCLEOPROTEIN 87F-RELATED"/>
    <property type="match status" value="1"/>
</dbReference>
<evidence type="ECO:0000256" key="5">
    <source>
        <dbReference type="SAM" id="MobiDB-lite"/>
    </source>
</evidence>
<keyword evidence="2 4" id="KW-0694">RNA-binding</keyword>
<feature type="compositionally biased region" description="Polar residues" evidence="5">
    <location>
        <begin position="215"/>
        <end position="231"/>
    </location>
</feature>
<feature type="domain" description="RRM" evidence="6">
    <location>
        <begin position="47"/>
        <end position="128"/>
    </location>
</feature>
<dbReference type="CDD" id="cd12355">
    <property type="entry name" value="RRM_RBM18"/>
    <property type="match status" value="1"/>
</dbReference>
<dbReference type="InterPro" id="IPR012677">
    <property type="entry name" value="Nucleotide-bd_a/b_plait_sf"/>
</dbReference>
<feature type="region of interest" description="Disordered" evidence="5">
    <location>
        <begin position="185"/>
        <end position="302"/>
    </location>
</feature>
<evidence type="ECO:0000256" key="4">
    <source>
        <dbReference type="PROSITE-ProRule" id="PRU00176"/>
    </source>
</evidence>
<sequence length="302" mass="32603">MQSPDTPPASTSVSLEDHLSYPQFSEELVSEPSTSKAAPQSRQTLQDRLYIGNLHPTVDEYSLLQIFSKFGKVTKLDFLFHKTGLLKGKPRGYAFVEYGNKDDALKALSMAHDKLLRGRKLVVTFAQQAPMDPGASSYGNTGSKHRKVMAESGRPTTLSMIKAGLRNRNEGTNDKIAMMEAKLRQMERSKPTANSDASSSLPYNASLPAKPLPSNAPSVTPPQFSGMQNEPQRLRRPLPPLPSLPLAPSSSTGMAMKALSSATKNSGLSIRRAGSTALIGVKLKKPKDKDSGGQRDTPPAVS</sequence>
<organism evidence="7 8">
    <name type="scientific">Mycena belliarum</name>
    <dbReference type="NCBI Taxonomy" id="1033014"/>
    <lineage>
        <taxon>Eukaryota</taxon>
        <taxon>Fungi</taxon>
        <taxon>Dikarya</taxon>
        <taxon>Basidiomycota</taxon>
        <taxon>Agaricomycotina</taxon>
        <taxon>Agaricomycetes</taxon>
        <taxon>Agaricomycetidae</taxon>
        <taxon>Agaricales</taxon>
        <taxon>Marasmiineae</taxon>
        <taxon>Mycenaceae</taxon>
        <taxon>Mycena</taxon>
    </lineage>
</organism>
<dbReference type="InterPro" id="IPR035979">
    <property type="entry name" value="RBD_domain_sf"/>
</dbReference>
<gene>
    <name evidence="7" type="ORF">B0H15DRAFT_819538</name>
</gene>
<evidence type="ECO:0000256" key="1">
    <source>
        <dbReference type="ARBA" id="ARBA00021141"/>
    </source>
</evidence>
<proteinExistence type="predicted"/>
<dbReference type="GO" id="GO:0003723">
    <property type="term" value="F:RNA binding"/>
    <property type="evidence" value="ECO:0007669"/>
    <property type="project" value="UniProtKB-UniRule"/>
</dbReference>
<reference evidence="7" key="1">
    <citation type="submission" date="2023-03" db="EMBL/GenBank/DDBJ databases">
        <title>Massive genome expansion in bonnet fungi (Mycena s.s.) driven by repeated elements and novel gene families across ecological guilds.</title>
        <authorList>
            <consortium name="Lawrence Berkeley National Laboratory"/>
            <person name="Harder C.B."/>
            <person name="Miyauchi S."/>
            <person name="Viragh M."/>
            <person name="Kuo A."/>
            <person name="Thoen E."/>
            <person name="Andreopoulos B."/>
            <person name="Lu D."/>
            <person name="Skrede I."/>
            <person name="Drula E."/>
            <person name="Henrissat B."/>
            <person name="Morin E."/>
            <person name="Kohler A."/>
            <person name="Barry K."/>
            <person name="LaButti K."/>
            <person name="Morin E."/>
            <person name="Salamov A."/>
            <person name="Lipzen A."/>
            <person name="Mereny Z."/>
            <person name="Hegedus B."/>
            <person name="Baldrian P."/>
            <person name="Stursova M."/>
            <person name="Weitz H."/>
            <person name="Taylor A."/>
            <person name="Grigoriev I.V."/>
            <person name="Nagy L.G."/>
            <person name="Martin F."/>
            <person name="Kauserud H."/>
        </authorList>
    </citation>
    <scope>NUCLEOTIDE SEQUENCE</scope>
    <source>
        <strain evidence="7">CBHHK173m</strain>
    </source>
</reference>
<dbReference type="Pfam" id="PF00076">
    <property type="entry name" value="RRM_1"/>
    <property type="match status" value="1"/>
</dbReference>
<dbReference type="Gene3D" id="3.30.70.330">
    <property type="match status" value="1"/>
</dbReference>
<evidence type="ECO:0000259" key="6">
    <source>
        <dbReference type="PROSITE" id="PS50102"/>
    </source>
</evidence>
<protein>
    <recommendedName>
        <fullName evidence="1">Probable RNA-binding protein 18</fullName>
    </recommendedName>
    <alternativeName>
        <fullName evidence="3">RNA-binding motif protein 18</fullName>
    </alternativeName>
</protein>
<evidence type="ECO:0000256" key="3">
    <source>
        <dbReference type="ARBA" id="ARBA00030780"/>
    </source>
</evidence>
<keyword evidence="8" id="KW-1185">Reference proteome</keyword>
<dbReference type="AlphaFoldDB" id="A0AAD6XW78"/>
<dbReference type="EMBL" id="JARJCN010000006">
    <property type="protein sequence ID" value="KAJ7100270.1"/>
    <property type="molecule type" value="Genomic_DNA"/>
</dbReference>
<dbReference type="SUPFAM" id="SSF54928">
    <property type="entry name" value="RNA-binding domain, RBD"/>
    <property type="match status" value="1"/>
</dbReference>
<accession>A0AAD6XW78</accession>
<dbReference type="SMART" id="SM00360">
    <property type="entry name" value="RRM"/>
    <property type="match status" value="1"/>
</dbReference>